<dbReference type="InterPro" id="IPR029030">
    <property type="entry name" value="Caspase-like_dom_sf"/>
</dbReference>
<proteinExistence type="predicted"/>
<protein>
    <recommendedName>
        <fullName evidence="2">Peptidase C14 caspase domain-containing protein</fullName>
    </recommendedName>
</protein>
<evidence type="ECO:0000256" key="1">
    <source>
        <dbReference type="SAM" id="Coils"/>
    </source>
</evidence>
<gene>
    <name evidence="3" type="ORF">MNBD_GAMMA09-2127</name>
</gene>
<dbReference type="EMBL" id="UOFI01000199">
    <property type="protein sequence ID" value="VAW70431.1"/>
    <property type="molecule type" value="Genomic_DNA"/>
</dbReference>
<sequence length="660" mass="73387">MSNHLFFSLKSALKFTGTTVIVVLLSTLTACGPENTKNDSQSEEVKADGLIIVDCLLPPQLRKLGQQATYLTARRPIKTTGSECAIRGGEYVAYDRSSYATALKTWLPMAQQGDPDAQTNVGEINEKGMGIPPDYKAASIWYKKAADQGFSRAQINLGHLYEKGLGVPKNTVTALNWYRKASGLSADNLEYTSSLQALSDAHKEEVSSLKDKLKQAKSREKEAEVLNNELALMRKQIARDKDYASKNQLLTEQIKKLEGDLKSAKSQKADLFPIQQQIVALQGLVNVSIPRVPNAIAMVSEPPSIEIIDPPITLTRGSKTAMLKPVITSQEIIGKISTPAGLKRFEINNKQHKIDKHNLFWVTVPINQQETPVNIRAEDNHGNKVNMSFSLFSKRNTRKSPILNTPENNLRNNFKLGNYYAIIIGNNNYKNYQNLKTAIVDAEETERVLRDQYGFKTLLLRNSTRYGILSALNKVRRELKENDNLLIYYAGHGEIDKKDNTGYWIPVDAKPDNTKNWISNKAISDILGATKAKHIMVVADSCYSGTLSATSIPRSNANFEPKVHKEWVEIMATTPARMALTSGGVQPVIDSGGGKHSVFARAFLQSLSDNKGLLEGYSLYTRVLSKMRVTTNNLNIDQNPDYAPIQHAGHEAGEFFFQRI</sequence>
<dbReference type="InterPro" id="IPR052039">
    <property type="entry name" value="Caspase-related_regulators"/>
</dbReference>
<dbReference type="PANTHER" id="PTHR22576:SF37">
    <property type="entry name" value="MUCOSA-ASSOCIATED LYMPHOID TISSUE LYMPHOMA TRANSLOCATION PROTEIN 1"/>
    <property type="match status" value="1"/>
</dbReference>
<evidence type="ECO:0000313" key="3">
    <source>
        <dbReference type="EMBL" id="VAW70431.1"/>
    </source>
</evidence>
<dbReference type="Gene3D" id="3.40.50.1460">
    <property type="match status" value="1"/>
</dbReference>
<feature type="coiled-coil region" evidence="1">
    <location>
        <begin position="199"/>
        <end position="267"/>
    </location>
</feature>
<accession>A0A3B0XSA5</accession>
<dbReference type="SUPFAM" id="SSF52129">
    <property type="entry name" value="Caspase-like"/>
    <property type="match status" value="1"/>
</dbReference>
<dbReference type="SMART" id="SM00671">
    <property type="entry name" value="SEL1"/>
    <property type="match status" value="2"/>
</dbReference>
<dbReference type="InterPro" id="IPR006597">
    <property type="entry name" value="Sel1-like"/>
</dbReference>
<dbReference type="InterPro" id="IPR011990">
    <property type="entry name" value="TPR-like_helical_dom_sf"/>
</dbReference>
<dbReference type="AlphaFoldDB" id="A0A3B0XSA5"/>
<dbReference type="Gene3D" id="1.25.40.10">
    <property type="entry name" value="Tetratricopeptide repeat domain"/>
    <property type="match status" value="1"/>
</dbReference>
<keyword evidence="1" id="KW-0175">Coiled coil</keyword>
<dbReference type="GO" id="GO:0006508">
    <property type="term" value="P:proteolysis"/>
    <property type="evidence" value="ECO:0007669"/>
    <property type="project" value="InterPro"/>
</dbReference>
<reference evidence="3" key="1">
    <citation type="submission" date="2018-06" db="EMBL/GenBank/DDBJ databases">
        <authorList>
            <person name="Zhirakovskaya E."/>
        </authorList>
    </citation>
    <scope>NUCLEOTIDE SEQUENCE</scope>
</reference>
<dbReference type="PANTHER" id="PTHR22576">
    <property type="entry name" value="MUCOSA ASSOCIATED LYMPHOID TISSUE LYMPHOMA TRANSLOCATION PROTEIN 1/PARACASPASE"/>
    <property type="match status" value="1"/>
</dbReference>
<dbReference type="InterPro" id="IPR011600">
    <property type="entry name" value="Pept_C14_caspase"/>
</dbReference>
<dbReference type="Pfam" id="PF00656">
    <property type="entry name" value="Peptidase_C14"/>
    <property type="match status" value="1"/>
</dbReference>
<dbReference type="SUPFAM" id="SSF81901">
    <property type="entry name" value="HCP-like"/>
    <property type="match status" value="1"/>
</dbReference>
<name>A0A3B0XSA5_9ZZZZ</name>
<feature type="domain" description="Peptidase C14 caspase" evidence="2">
    <location>
        <begin position="420"/>
        <end position="640"/>
    </location>
</feature>
<dbReference type="GO" id="GO:0004197">
    <property type="term" value="F:cysteine-type endopeptidase activity"/>
    <property type="evidence" value="ECO:0007669"/>
    <property type="project" value="InterPro"/>
</dbReference>
<organism evidence="3">
    <name type="scientific">hydrothermal vent metagenome</name>
    <dbReference type="NCBI Taxonomy" id="652676"/>
    <lineage>
        <taxon>unclassified sequences</taxon>
        <taxon>metagenomes</taxon>
        <taxon>ecological metagenomes</taxon>
    </lineage>
</organism>
<evidence type="ECO:0000259" key="2">
    <source>
        <dbReference type="Pfam" id="PF00656"/>
    </source>
</evidence>
<dbReference type="Pfam" id="PF08238">
    <property type="entry name" value="Sel1"/>
    <property type="match status" value="2"/>
</dbReference>